<keyword evidence="3" id="KW-1185">Reference proteome</keyword>
<dbReference type="Gene3D" id="1.25.10.10">
    <property type="entry name" value="Leucine-rich Repeat Variant"/>
    <property type="match status" value="1"/>
</dbReference>
<dbReference type="PANTHER" id="PTHR48287">
    <property type="entry name" value="ARM REPEAT SUPERFAMILY PROTEIN"/>
    <property type="match status" value="1"/>
</dbReference>
<evidence type="ECO:0000313" key="2">
    <source>
        <dbReference type="EMBL" id="KAF5829829.1"/>
    </source>
</evidence>
<feature type="compositionally biased region" description="Acidic residues" evidence="1">
    <location>
        <begin position="252"/>
        <end position="266"/>
    </location>
</feature>
<comment type="caution">
    <text evidence="2">The sequence shown here is derived from an EMBL/GenBank/DDBJ whole genome shotgun (WGS) entry which is preliminary data.</text>
</comment>
<feature type="non-terminal residue" evidence="2">
    <location>
        <position position="445"/>
    </location>
</feature>
<dbReference type="InterPro" id="IPR016024">
    <property type="entry name" value="ARM-type_fold"/>
</dbReference>
<organism evidence="2 3">
    <name type="scientific">Dunaliella salina</name>
    <name type="common">Green alga</name>
    <name type="synonym">Protococcus salinus</name>
    <dbReference type="NCBI Taxonomy" id="3046"/>
    <lineage>
        <taxon>Eukaryota</taxon>
        <taxon>Viridiplantae</taxon>
        <taxon>Chlorophyta</taxon>
        <taxon>core chlorophytes</taxon>
        <taxon>Chlorophyceae</taxon>
        <taxon>CS clade</taxon>
        <taxon>Chlamydomonadales</taxon>
        <taxon>Dunaliellaceae</taxon>
        <taxon>Dunaliella</taxon>
    </lineage>
</organism>
<dbReference type="PANTHER" id="PTHR48287:SF1">
    <property type="entry name" value="ARM REPEAT SUPERFAMILY PROTEIN"/>
    <property type="match status" value="1"/>
</dbReference>
<name>A0ABQ7G5F1_DUNSA</name>
<feature type="region of interest" description="Disordered" evidence="1">
    <location>
        <begin position="240"/>
        <end position="270"/>
    </location>
</feature>
<gene>
    <name evidence="2" type="ORF">DUNSADRAFT_15447</name>
</gene>
<dbReference type="EMBL" id="MU070110">
    <property type="protein sequence ID" value="KAF5829829.1"/>
    <property type="molecule type" value="Genomic_DNA"/>
</dbReference>
<feature type="region of interest" description="Disordered" evidence="1">
    <location>
        <begin position="420"/>
        <end position="445"/>
    </location>
</feature>
<dbReference type="InterPro" id="IPR011989">
    <property type="entry name" value="ARM-like"/>
</dbReference>
<dbReference type="InterPro" id="IPR052087">
    <property type="entry name" value="RRP12"/>
</dbReference>
<proteinExistence type="predicted"/>
<protein>
    <submittedName>
        <fullName evidence="2">Uncharacterized protein</fullName>
    </submittedName>
</protein>
<dbReference type="SUPFAM" id="SSF48371">
    <property type="entry name" value="ARM repeat"/>
    <property type="match status" value="1"/>
</dbReference>
<feature type="compositionally biased region" description="Basic and acidic residues" evidence="1">
    <location>
        <begin position="188"/>
        <end position="201"/>
    </location>
</feature>
<feature type="compositionally biased region" description="Basic and acidic residues" evidence="1">
    <location>
        <begin position="434"/>
        <end position="445"/>
    </location>
</feature>
<accession>A0ABQ7G5F1</accession>
<sequence>MQICAGTSGRQRVQYTQLLQVVASLQIAATEVMQDAKLEVPPPDMIVDGGDNPVSRATAFCELALVLSSGLDDENGMVTLFKASAPGVMDKAPPMQKKSYKVLAYLCEHRPGFLRAHVKEVLNLVVGPNAATASSASKRYRMRCLKPLILILSGKESIPDSALPNLDGDSSGSDDEEEGGGMKASSSGRKEGGGGEEGISRRDSIMATLVSELMLCCKESNMRARSSAYELLVQVAHALDDQDPPAGGAGSDSEEEGMDTGVDDQGGEATRRAIGGGLHTFFSMVMAGLAGQTPHMISASVMALSRLLHEFAPRLRLLMPALLPSVLMLLRSKSREIIKSVLGFVKVCAMRMPSSMLEQQLGPILEGILLWAEDSKNKFKLKVRVIIERLARRCGFEAVAKHIPPSDARLLTHIRKAVNRKARHRASEGDSEDMDKGSEGQDGRS</sequence>
<evidence type="ECO:0000313" key="3">
    <source>
        <dbReference type="Proteomes" id="UP000815325"/>
    </source>
</evidence>
<feature type="region of interest" description="Disordered" evidence="1">
    <location>
        <begin position="161"/>
        <end position="201"/>
    </location>
</feature>
<evidence type="ECO:0000256" key="1">
    <source>
        <dbReference type="SAM" id="MobiDB-lite"/>
    </source>
</evidence>
<dbReference type="Proteomes" id="UP000815325">
    <property type="component" value="Unassembled WGS sequence"/>
</dbReference>
<reference evidence="2" key="1">
    <citation type="submission" date="2017-08" db="EMBL/GenBank/DDBJ databases">
        <authorList>
            <person name="Polle J.E."/>
            <person name="Barry K."/>
            <person name="Cushman J."/>
            <person name="Schmutz J."/>
            <person name="Tran D."/>
            <person name="Hathwaick L.T."/>
            <person name="Yim W.C."/>
            <person name="Jenkins J."/>
            <person name="Mckie-Krisberg Z.M."/>
            <person name="Prochnik S."/>
            <person name="Lindquist E."/>
            <person name="Dockter R.B."/>
            <person name="Adam C."/>
            <person name="Molina H."/>
            <person name="Bunkerborg J."/>
            <person name="Jin E."/>
            <person name="Buchheim M."/>
            <person name="Magnuson J."/>
        </authorList>
    </citation>
    <scope>NUCLEOTIDE SEQUENCE</scope>
    <source>
        <strain evidence="2">CCAP 19/18</strain>
    </source>
</reference>